<accession>A0A420BEY9</accession>
<keyword evidence="3" id="KW-0378">Hydrolase</keyword>
<dbReference type="CDD" id="cd03425">
    <property type="entry name" value="NUDIX_MutT_NudA_like"/>
    <property type="match status" value="1"/>
</dbReference>
<evidence type="ECO:0000256" key="4">
    <source>
        <dbReference type="ARBA" id="ARBA00023204"/>
    </source>
</evidence>
<dbReference type="EMBL" id="RAPY01000001">
    <property type="protein sequence ID" value="RKE55271.1"/>
    <property type="molecule type" value="Genomic_DNA"/>
</dbReference>
<name>A0A420BEY9_SPHD1</name>
<dbReference type="InterPro" id="IPR015797">
    <property type="entry name" value="NUDIX_hydrolase-like_dom_sf"/>
</dbReference>
<dbReference type="PRINTS" id="PR00502">
    <property type="entry name" value="NUDIXFAMILY"/>
</dbReference>
<organism evidence="6 7">
    <name type="scientific">Sphingobacterium detergens</name>
    <dbReference type="NCBI Taxonomy" id="1145106"/>
    <lineage>
        <taxon>Bacteria</taxon>
        <taxon>Pseudomonadati</taxon>
        <taxon>Bacteroidota</taxon>
        <taxon>Sphingobacteriia</taxon>
        <taxon>Sphingobacteriales</taxon>
        <taxon>Sphingobacteriaceae</taxon>
        <taxon>Sphingobacterium</taxon>
    </lineage>
</organism>
<dbReference type="InterPro" id="IPR020084">
    <property type="entry name" value="NUDIX_hydrolase_CS"/>
</dbReference>
<dbReference type="SUPFAM" id="SSF55811">
    <property type="entry name" value="Nudix"/>
    <property type="match status" value="1"/>
</dbReference>
<evidence type="ECO:0000313" key="6">
    <source>
        <dbReference type="EMBL" id="RKE55271.1"/>
    </source>
</evidence>
<dbReference type="PROSITE" id="PS51462">
    <property type="entry name" value="NUDIX"/>
    <property type="match status" value="1"/>
</dbReference>
<sequence>MLQVTCAIIQDANKILICQRSASMKLPLKWEFPGGKIEAEESKEDCLRREIKEELNIDITIHKALTVVEHHYAEFSLQLYPFVCSLHSGEVDTLEHAQAIWVDAAELKNYDWAEADLPIVDEYLNGQQDNNKHMVHSFLMVGQSNMAGRGFLNQAPLLFDERIKMLRNGCWQTMWEPINCDRPTSGISLASSFAAAWLEKNPDREIGLIPCADGGSSLDDWRTDGPLFKNAIFQAKLAMENSSLDGILWHQGENDSLMGRSKQYAEKLKNIVDAFRNALEAADIPFISGGLGDFLPLGRYGQYFPESREVNEALLGFTENSDNCYFVSASKLNSNPDGLHFDAPSLRKFGLRYFQAFHRQTNILGALDNEEETIQRLEQRPLTAAEKKTVLEIRYASGLLSQHEYEKQSQHLER</sequence>
<dbReference type="AlphaFoldDB" id="A0A420BEY9"/>
<dbReference type="InterPro" id="IPR052940">
    <property type="entry name" value="Carb_Esterase_6"/>
</dbReference>
<dbReference type="InterPro" id="IPR000086">
    <property type="entry name" value="NUDIX_hydrolase_dom"/>
</dbReference>
<keyword evidence="4" id="KW-0234">DNA repair</keyword>
<dbReference type="PANTHER" id="PTHR31988:SF19">
    <property type="entry name" value="9-O-ACETYL-N-ACETYLNEURAMINIC ACID DEACETYLASE-RELATED"/>
    <property type="match status" value="1"/>
</dbReference>
<dbReference type="Proteomes" id="UP000286246">
    <property type="component" value="Unassembled WGS sequence"/>
</dbReference>
<dbReference type="InterPro" id="IPR020476">
    <property type="entry name" value="Nudix_hydrolase"/>
</dbReference>
<dbReference type="GO" id="GO:0006281">
    <property type="term" value="P:DNA repair"/>
    <property type="evidence" value="ECO:0007669"/>
    <property type="project" value="UniProtKB-KW"/>
</dbReference>
<evidence type="ECO:0000259" key="5">
    <source>
        <dbReference type="PROSITE" id="PS51462"/>
    </source>
</evidence>
<evidence type="ECO:0000256" key="3">
    <source>
        <dbReference type="ARBA" id="ARBA00022801"/>
    </source>
</evidence>
<keyword evidence="1" id="KW-0479">Metal-binding</keyword>
<dbReference type="Pfam" id="PF14815">
    <property type="entry name" value="NUDIX_4"/>
    <property type="match status" value="1"/>
</dbReference>
<reference evidence="6 7" key="1">
    <citation type="submission" date="2018-09" db="EMBL/GenBank/DDBJ databases">
        <title>Genomic Encyclopedia of Type Strains, Phase III (KMG-III): the genomes of soil and plant-associated and newly described type strains.</title>
        <authorList>
            <person name="Whitman W."/>
        </authorList>
    </citation>
    <scope>NUCLEOTIDE SEQUENCE [LARGE SCALE GENOMIC DNA]</scope>
    <source>
        <strain evidence="6 7">CECT 7938</strain>
    </source>
</reference>
<proteinExistence type="predicted"/>
<dbReference type="Gene3D" id="3.90.79.10">
    <property type="entry name" value="Nucleoside Triphosphate Pyrophosphohydrolase"/>
    <property type="match status" value="1"/>
</dbReference>
<evidence type="ECO:0000256" key="1">
    <source>
        <dbReference type="ARBA" id="ARBA00022723"/>
    </source>
</evidence>
<dbReference type="OrthoDB" id="9795554at2"/>
<dbReference type="SUPFAM" id="SSF52266">
    <property type="entry name" value="SGNH hydrolase"/>
    <property type="match status" value="1"/>
</dbReference>
<dbReference type="RefSeq" id="WP_120257074.1">
    <property type="nucleotide sequence ID" value="NZ_RAPY01000001.1"/>
</dbReference>
<feature type="domain" description="Nudix hydrolase" evidence="5">
    <location>
        <begin position="1"/>
        <end position="128"/>
    </location>
</feature>
<dbReference type="GO" id="GO:0016788">
    <property type="term" value="F:hydrolase activity, acting on ester bonds"/>
    <property type="evidence" value="ECO:0007669"/>
    <property type="project" value="UniProtKB-ARBA"/>
</dbReference>
<keyword evidence="7" id="KW-1185">Reference proteome</keyword>
<protein>
    <submittedName>
        <fullName evidence="6">Mutator protein MutT</fullName>
    </submittedName>
</protein>
<dbReference type="InterPro" id="IPR005181">
    <property type="entry name" value="SASA"/>
</dbReference>
<dbReference type="Gene3D" id="3.40.50.1110">
    <property type="entry name" value="SGNH hydrolase"/>
    <property type="match status" value="1"/>
</dbReference>
<evidence type="ECO:0000313" key="7">
    <source>
        <dbReference type="Proteomes" id="UP000286246"/>
    </source>
</evidence>
<dbReference type="PANTHER" id="PTHR31988">
    <property type="entry name" value="ESTERASE, PUTATIVE (DUF303)-RELATED"/>
    <property type="match status" value="1"/>
</dbReference>
<dbReference type="PROSITE" id="PS00893">
    <property type="entry name" value="NUDIX_BOX"/>
    <property type="match status" value="1"/>
</dbReference>
<dbReference type="Pfam" id="PF03629">
    <property type="entry name" value="SASA"/>
    <property type="match status" value="1"/>
</dbReference>
<dbReference type="InterPro" id="IPR029119">
    <property type="entry name" value="MutY_C"/>
</dbReference>
<dbReference type="InterPro" id="IPR036514">
    <property type="entry name" value="SGNH_hydro_sf"/>
</dbReference>
<comment type="caution">
    <text evidence="6">The sequence shown here is derived from an EMBL/GenBank/DDBJ whole genome shotgun (WGS) entry which is preliminary data.</text>
</comment>
<evidence type="ECO:0000256" key="2">
    <source>
        <dbReference type="ARBA" id="ARBA00022763"/>
    </source>
</evidence>
<keyword evidence="2" id="KW-0227">DNA damage</keyword>
<gene>
    <name evidence="6" type="ORF">DFQ12_0102</name>
</gene>
<dbReference type="GO" id="GO:0046872">
    <property type="term" value="F:metal ion binding"/>
    <property type="evidence" value="ECO:0007669"/>
    <property type="project" value="UniProtKB-KW"/>
</dbReference>